<comment type="caution">
    <text evidence="1">The sequence shown here is derived from an EMBL/GenBank/DDBJ whole genome shotgun (WGS) entry which is preliminary data.</text>
</comment>
<organism evidence="1 2">
    <name type="scientific">Acaulospora morrowiae</name>
    <dbReference type="NCBI Taxonomy" id="94023"/>
    <lineage>
        <taxon>Eukaryota</taxon>
        <taxon>Fungi</taxon>
        <taxon>Fungi incertae sedis</taxon>
        <taxon>Mucoromycota</taxon>
        <taxon>Glomeromycotina</taxon>
        <taxon>Glomeromycetes</taxon>
        <taxon>Diversisporales</taxon>
        <taxon>Acaulosporaceae</taxon>
        <taxon>Acaulospora</taxon>
    </lineage>
</organism>
<accession>A0A9N9HUS6</accession>
<name>A0A9N9HUS6_9GLOM</name>
<feature type="non-terminal residue" evidence="1">
    <location>
        <position position="1"/>
    </location>
</feature>
<evidence type="ECO:0000313" key="1">
    <source>
        <dbReference type="EMBL" id="CAG8706674.1"/>
    </source>
</evidence>
<protein>
    <submittedName>
        <fullName evidence="1">17918_t:CDS:1</fullName>
    </submittedName>
</protein>
<evidence type="ECO:0000313" key="2">
    <source>
        <dbReference type="Proteomes" id="UP000789342"/>
    </source>
</evidence>
<gene>
    <name evidence="1" type="ORF">AMORRO_LOCUS12455</name>
</gene>
<reference evidence="1" key="1">
    <citation type="submission" date="2021-06" db="EMBL/GenBank/DDBJ databases">
        <authorList>
            <person name="Kallberg Y."/>
            <person name="Tangrot J."/>
            <person name="Rosling A."/>
        </authorList>
    </citation>
    <scope>NUCLEOTIDE SEQUENCE</scope>
    <source>
        <strain evidence="1">CL551</strain>
    </source>
</reference>
<sequence>IQSEADILFFKLPHETTTSLYTSRSYIIFERDNFKPALELHRDCRTHTFSDLCRTCMDFLQTGLSEMTG</sequence>
<dbReference type="AlphaFoldDB" id="A0A9N9HUS6"/>
<dbReference type="EMBL" id="CAJVPV010018339">
    <property type="protein sequence ID" value="CAG8706674.1"/>
    <property type="molecule type" value="Genomic_DNA"/>
</dbReference>
<keyword evidence="2" id="KW-1185">Reference proteome</keyword>
<proteinExistence type="predicted"/>
<dbReference type="Proteomes" id="UP000789342">
    <property type="component" value="Unassembled WGS sequence"/>
</dbReference>